<feature type="coiled-coil region" evidence="6">
    <location>
        <begin position="360"/>
        <end position="416"/>
    </location>
</feature>
<sequence length="533" mass="62109">MHANPTNNLPWSSSPPNSFRPPSAAYWRPPTATGLHRPEPPRDYRPAPPGAPNRHKSLWRTAQEEARYVIKIEQDRLDRLFANESEALKQAEEALARKRSRRSREDAEYDERLLADEERRVQHERNRVAKLRADNTEWLSHLIKQETDRIHAAMIQDELDGQLTAEESQWLENNIQKRKAEEERQSLKRAQEEEAERLRKLEQEEEAAKMRAAQAEELAQAARQERFALPPIPDPEELALALYDPTEDKAVARLAPPPKESARRLSAASSDSSRRMSTASTEEPTPTPTADAARRAWANNLRSEWDRRSANEEHHHHHEPTRPAQRTPSFSYRYRPASAEAIAAAEAMAAARRAEEVRRYQELQEEIRYRERQAARAAREAREAGAARKAFEEERKRLEEERRKQEEERRKNEEQVVVTSWQRYERKWQDLLNGVFPEGRQLTFYDIPWPVSMPARSFEELQSGAIEKFLLSPCHSNTKTRKMRLRAALMQWHPDKFAQRFVDRFEDSHRTAILAAVNSVARTITELMNKEDS</sequence>
<evidence type="ECO:0000313" key="8">
    <source>
        <dbReference type="EMBL" id="CAE7151980.1"/>
    </source>
</evidence>
<dbReference type="GO" id="GO:0043124">
    <property type="term" value="P:negative regulation of canonical NF-kappaB signal transduction"/>
    <property type="evidence" value="ECO:0007669"/>
    <property type="project" value="InterPro"/>
</dbReference>
<feature type="region of interest" description="Disordered" evidence="7">
    <location>
        <begin position="253"/>
        <end position="293"/>
    </location>
</feature>
<evidence type="ECO:0008006" key="10">
    <source>
        <dbReference type="Google" id="ProtNLM"/>
    </source>
</evidence>
<evidence type="ECO:0000256" key="1">
    <source>
        <dbReference type="ARBA" id="ARBA00004123"/>
    </source>
</evidence>
<keyword evidence="4" id="KW-0040">ANK repeat</keyword>
<keyword evidence="6" id="KW-0175">Coiled coil</keyword>
<comment type="subcellular location">
    <subcellularLocation>
        <location evidence="1">Nucleus</location>
    </subcellularLocation>
</comment>
<feature type="region of interest" description="Disordered" evidence="7">
    <location>
        <begin position="1"/>
        <end position="59"/>
    </location>
</feature>
<dbReference type="AlphaFoldDB" id="A0A8H3HYZ5"/>
<feature type="region of interest" description="Disordered" evidence="7">
    <location>
        <begin position="308"/>
        <end position="329"/>
    </location>
</feature>
<keyword evidence="2" id="KW-0597">Phosphoprotein</keyword>
<reference evidence="8" key="1">
    <citation type="submission" date="2021-01" db="EMBL/GenBank/DDBJ databases">
        <authorList>
            <person name="Kaushik A."/>
        </authorList>
    </citation>
    <scope>NUCLEOTIDE SEQUENCE</scope>
    <source>
        <strain evidence="8">AG5</strain>
    </source>
</reference>
<dbReference type="GO" id="GO:0005634">
    <property type="term" value="C:nucleus"/>
    <property type="evidence" value="ECO:0007669"/>
    <property type="project" value="UniProtKB-SubCell"/>
</dbReference>
<accession>A0A8H3HYZ5</accession>
<evidence type="ECO:0000256" key="4">
    <source>
        <dbReference type="ARBA" id="ARBA00023043"/>
    </source>
</evidence>
<gene>
    <name evidence="8" type="ORF">RDB_LOCUS89275</name>
</gene>
<evidence type="ECO:0000256" key="7">
    <source>
        <dbReference type="SAM" id="MobiDB-lite"/>
    </source>
</evidence>
<evidence type="ECO:0000256" key="3">
    <source>
        <dbReference type="ARBA" id="ARBA00022737"/>
    </source>
</evidence>
<dbReference type="Proteomes" id="UP000663827">
    <property type="component" value="Unassembled WGS sequence"/>
</dbReference>
<evidence type="ECO:0000256" key="6">
    <source>
        <dbReference type="SAM" id="Coils"/>
    </source>
</evidence>
<keyword evidence="5" id="KW-0539">Nucleus</keyword>
<evidence type="ECO:0000313" key="9">
    <source>
        <dbReference type="Proteomes" id="UP000663827"/>
    </source>
</evidence>
<keyword evidence="3" id="KW-0677">Repeat</keyword>
<dbReference type="InterPro" id="IPR038753">
    <property type="entry name" value="NFKBIL1"/>
</dbReference>
<feature type="compositionally biased region" description="Low complexity" evidence="7">
    <location>
        <begin position="1"/>
        <end position="23"/>
    </location>
</feature>
<feature type="coiled-coil region" evidence="6">
    <location>
        <begin position="74"/>
        <end position="134"/>
    </location>
</feature>
<proteinExistence type="predicted"/>
<feature type="compositionally biased region" description="Low complexity" evidence="7">
    <location>
        <begin position="264"/>
        <end position="291"/>
    </location>
</feature>
<dbReference type="EMBL" id="CAJNJQ010001835">
    <property type="protein sequence ID" value="CAE7151980.1"/>
    <property type="molecule type" value="Genomic_DNA"/>
</dbReference>
<comment type="caution">
    <text evidence="8">The sequence shown here is derived from an EMBL/GenBank/DDBJ whole genome shotgun (WGS) entry which is preliminary data.</text>
</comment>
<feature type="region of interest" description="Disordered" evidence="7">
    <location>
        <begin position="177"/>
        <end position="198"/>
    </location>
</feature>
<dbReference type="PANTHER" id="PTHR15263:SF1">
    <property type="entry name" value="NF-KAPPA-B INHIBITOR-LIKE PROTEIN 1"/>
    <property type="match status" value="1"/>
</dbReference>
<feature type="compositionally biased region" description="Basic and acidic residues" evidence="7">
    <location>
        <begin position="178"/>
        <end position="198"/>
    </location>
</feature>
<name>A0A8H3HYZ5_9AGAM</name>
<evidence type="ECO:0000256" key="2">
    <source>
        <dbReference type="ARBA" id="ARBA00022553"/>
    </source>
</evidence>
<dbReference type="PANTHER" id="PTHR15263">
    <property type="entry name" value="I-KAPPA-B-LIKE PROTEIN IKBL"/>
    <property type="match status" value="1"/>
</dbReference>
<organism evidence="8 9">
    <name type="scientific">Rhizoctonia solani</name>
    <dbReference type="NCBI Taxonomy" id="456999"/>
    <lineage>
        <taxon>Eukaryota</taxon>
        <taxon>Fungi</taxon>
        <taxon>Dikarya</taxon>
        <taxon>Basidiomycota</taxon>
        <taxon>Agaricomycotina</taxon>
        <taxon>Agaricomycetes</taxon>
        <taxon>Cantharellales</taxon>
        <taxon>Ceratobasidiaceae</taxon>
        <taxon>Rhizoctonia</taxon>
    </lineage>
</organism>
<feature type="compositionally biased region" description="Basic and acidic residues" evidence="7">
    <location>
        <begin position="36"/>
        <end position="45"/>
    </location>
</feature>
<evidence type="ECO:0000256" key="5">
    <source>
        <dbReference type="ARBA" id="ARBA00023242"/>
    </source>
</evidence>
<protein>
    <recommendedName>
        <fullName evidence="10">NF-kappa-B inhibitor-like protein 1</fullName>
    </recommendedName>
</protein>